<dbReference type="InterPro" id="IPR001508">
    <property type="entry name" value="Iono_Glu_rcpt_met"/>
</dbReference>
<evidence type="ECO:0000256" key="1">
    <source>
        <dbReference type="ARBA" id="ARBA00004651"/>
    </source>
</evidence>
<evidence type="ECO:0000256" key="6">
    <source>
        <dbReference type="ARBA" id="ARBA00023065"/>
    </source>
</evidence>
<evidence type="ECO:0000256" key="7">
    <source>
        <dbReference type="ARBA" id="ARBA00023136"/>
    </source>
</evidence>
<dbReference type="SMART" id="SM00079">
    <property type="entry name" value="PBPe"/>
    <property type="match status" value="1"/>
</dbReference>
<keyword evidence="9" id="KW-0325">Glycoprotein</keyword>
<keyword evidence="7" id="KW-0472">Membrane</keyword>
<evidence type="ECO:0000256" key="10">
    <source>
        <dbReference type="ARBA" id="ARBA00023286"/>
    </source>
</evidence>
<dbReference type="Pfam" id="PF10613">
    <property type="entry name" value="Lig_chan-Glu_bd"/>
    <property type="match status" value="1"/>
</dbReference>
<evidence type="ECO:0000313" key="17">
    <source>
        <dbReference type="EMBL" id="EKC19568.1"/>
    </source>
</evidence>
<evidence type="ECO:0000256" key="13">
    <source>
        <dbReference type="PIRSR" id="PIRSR601508-2"/>
    </source>
</evidence>
<keyword evidence="3" id="KW-1003">Cell membrane</keyword>
<evidence type="ECO:0000256" key="8">
    <source>
        <dbReference type="ARBA" id="ARBA00023170"/>
    </source>
</evidence>
<gene>
    <name evidence="17" type="ORF">CGI_10008168</name>
</gene>
<feature type="binding site" evidence="12">
    <location>
        <position position="295"/>
    </location>
    <ligand>
        <name>L-glutamate</name>
        <dbReference type="ChEBI" id="CHEBI:29985"/>
    </ligand>
</feature>
<dbReference type="GO" id="GO:0005886">
    <property type="term" value="C:plasma membrane"/>
    <property type="evidence" value="ECO:0007669"/>
    <property type="project" value="UniProtKB-SubCell"/>
</dbReference>
<keyword evidence="8 17" id="KW-0675">Receptor</keyword>
<feature type="binding site" evidence="12">
    <location>
        <position position="245"/>
    </location>
    <ligand>
        <name>L-glutamate</name>
        <dbReference type="ChEBI" id="CHEBI:29985"/>
    </ligand>
</feature>
<sequence length="427" mass="48582">MINGKLYEGFCIEVAEKIKERYERLEGKGPGSFNYKFKLVDDNNFGSANKTVGTWNGMIGELLDQKADLALASLTITRARQRVVDFTKPFMKIGISIMIKKPDKQKPGVFSFMEPLDSMVWVCVSLAFTGVSLVLFFIGRWSPFEWRAEASRKEISVTNAFTLSNTLWFSLGALMQQGSDIFPRSISGRIVGSAWWFFTLILISSYTANLAAFLTIERLIPPIQGVEDLVKSKDVEYGTFKGGSTEAFFEMSQVPIYRQMYEYMKSKGDQVMVNSDKEGYEKVRQSKGDYAYLVESPKNDYQNQKKPCNTMKVGENLDHKGYGIATPPYSPLRKDLNLVVLMLREEGELHKLQRKWWFDKGECGTMDSKDTSKSPLTLSNVSGIFHILIGGLVLSMMVSLVEYSVHRLRKQHKLRFRKVNQSNHGKK</sequence>
<feature type="site" description="Crucial to convey clamshell closure to channel opening" evidence="13">
    <location>
        <position position="223"/>
    </location>
</feature>
<feature type="domain" description="Ionotropic glutamate receptor C-terminal" evidence="15">
    <location>
        <begin position="1"/>
        <end position="359"/>
    </location>
</feature>
<evidence type="ECO:0000256" key="4">
    <source>
        <dbReference type="ARBA" id="ARBA00022692"/>
    </source>
</evidence>
<keyword evidence="5" id="KW-1133">Transmembrane helix</keyword>
<dbReference type="FunFam" id="1.10.287.70:FF:000105">
    <property type="entry name" value="Eye-enriched kainate receptor, isoform A"/>
    <property type="match status" value="1"/>
</dbReference>
<dbReference type="SUPFAM" id="SSF53850">
    <property type="entry name" value="Periplasmic binding protein-like II"/>
    <property type="match status" value="1"/>
</dbReference>
<feature type="binding site" evidence="12">
    <location>
        <position position="80"/>
    </location>
    <ligand>
        <name>L-glutamate</name>
        <dbReference type="ChEBI" id="CHEBI:29985"/>
    </ligand>
</feature>
<evidence type="ECO:0000259" key="16">
    <source>
        <dbReference type="SMART" id="SM00918"/>
    </source>
</evidence>
<organism evidence="17">
    <name type="scientific">Magallana gigas</name>
    <name type="common">Pacific oyster</name>
    <name type="synonym">Crassostrea gigas</name>
    <dbReference type="NCBI Taxonomy" id="29159"/>
    <lineage>
        <taxon>Eukaryota</taxon>
        <taxon>Metazoa</taxon>
        <taxon>Spiralia</taxon>
        <taxon>Lophotrochozoa</taxon>
        <taxon>Mollusca</taxon>
        <taxon>Bivalvia</taxon>
        <taxon>Autobranchia</taxon>
        <taxon>Pteriomorphia</taxon>
        <taxon>Ostreida</taxon>
        <taxon>Ostreoidea</taxon>
        <taxon>Ostreidae</taxon>
        <taxon>Magallana</taxon>
    </lineage>
</organism>
<dbReference type="AlphaFoldDB" id="K1PDJ4"/>
<dbReference type="Pfam" id="PF00060">
    <property type="entry name" value="Lig_chan"/>
    <property type="match status" value="1"/>
</dbReference>
<evidence type="ECO:0000256" key="14">
    <source>
        <dbReference type="PIRSR" id="PIRSR601508-3"/>
    </source>
</evidence>
<dbReference type="SMART" id="SM00918">
    <property type="entry name" value="Lig_chan-Glu_bd"/>
    <property type="match status" value="1"/>
</dbReference>
<comment type="subcellular location">
    <subcellularLocation>
        <location evidence="1">Cell membrane</location>
        <topology evidence="1">Multi-pass membrane protein</topology>
    </subcellularLocation>
</comment>
<dbReference type="EMBL" id="JH816646">
    <property type="protein sequence ID" value="EKC19568.1"/>
    <property type="molecule type" value="Genomic_DNA"/>
</dbReference>
<dbReference type="FunFam" id="3.40.190.10:FF:000024">
    <property type="entry name" value="Glutamate receptor, ionotropic, delta 1"/>
    <property type="match status" value="1"/>
</dbReference>
<dbReference type="Gene3D" id="3.40.190.10">
    <property type="entry name" value="Periplasmic binding protein-like II"/>
    <property type="match status" value="2"/>
</dbReference>
<evidence type="ECO:0000256" key="2">
    <source>
        <dbReference type="ARBA" id="ARBA00022448"/>
    </source>
</evidence>
<feature type="binding site" evidence="12">
    <location>
        <position position="75"/>
    </location>
    <ligand>
        <name>L-glutamate</name>
        <dbReference type="ChEBI" id="CHEBI:29985"/>
    </ligand>
</feature>
<proteinExistence type="predicted"/>
<evidence type="ECO:0000256" key="3">
    <source>
        <dbReference type="ARBA" id="ARBA00022475"/>
    </source>
</evidence>
<feature type="binding site" evidence="12">
    <location>
        <position position="244"/>
    </location>
    <ligand>
        <name>L-glutamate</name>
        <dbReference type="ChEBI" id="CHEBI:29985"/>
    </ligand>
</feature>
<dbReference type="SUPFAM" id="SSF81324">
    <property type="entry name" value="Voltage-gated potassium channels"/>
    <property type="match status" value="1"/>
</dbReference>
<dbReference type="GO" id="GO:0015276">
    <property type="term" value="F:ligand-gated monoatomic ion channel activity"/>
    <property type="evidence" value="ECO:0007669"/>
    <property type="project" value="InterPro"/>
</dbReference>
<evidence type="ECO:0000256" key="11">
    <source>
        <dbReference type="ARBA" id="ARBA00023303"/>
    </source>
</evidence>
<evidence type="ECO:0000256" key="12">
    <source>
        <dbReference type="PIRSR" id="PIRSR601508-1"/>
    </source>
</evidence>
<protein>
    <submittedName>
        <fullName evidence="17">Glutamate receptor 1</fullName>
    </submittedName>
</protein>
<keyword evidence="6" id="KW-0406">Ion transport</keyword>
<dbReference type="HOGENOM" id="CLU_007257_0_1_1"/>
<keyword evidence="2" id="KW-0813">Transport</keyword>
<name>K1PDJ4_MAGGI</name>
<feature type="domain" description="Ionotropic glutamate receptor L-glutamate and glycine-binding" evidence="16">
    <location>
        <begin position="1"/>
        <end position="64"/>
    </location>
</feature>
<accession>K1PDJ4</accession>
<dbReference type="PANTHER" id="PTHR18966">
    <property type="entry name" value="IONOTROPIC GLUTAMATE RECEPTOR"/>
    <property type="match status" value="1"/>
</dbReference>
<dbReference type="PRINTS" id="PR00177">
    <property type="entry name" value="NMDARECEPTOR"/>
</dbReference>
<keyword evidence="14" id="KW-1015">Disulfide bond</keyword>
<evidence type="ECO:0000259" key="15">
    <source>
        <dbReference type="SMART" id="SM00079"/>
    </source>
</evidence>
<evidence type="ECO:0000256" key="9">
    <source>
        <dbReference type="ARBA" id="ARBA00023180"/>
    </source>
</evidence>
<dbReference type="FunFam" id="3.40.190.10:FF:000087">
    <property type="entry name" value="glutamate receptor 4 isoform X2"/>
    <property type="match status" value="1"/>
</dbReference>
<keyword evidence="11" id="KW-0407">Ion channel</keyword>
<dbReference type="InterPro" id="IPR019594">
    <property type="entry name" value="Glu/Gly-bd"/>
</dbReference>
<dbReference type="GO" id="GO:0038023">
    <property type="term" value="F:signaling receptor activity"/>
    <property type="evidence" value="ECO:0007669"/>
    <property type="project" value="InterPro"/>
</dbReference>
<dbReference type="Gene3D" id="1.10.287.70">
    <property type="match status" value="1"/>
</dbReference>
<keyword evidence="4" id="KW-0812">Transmembrane</keyword>
<dbReference type="InterPro" id="IPR015683">
    <property type="entry name" value="Ionotropic_Glu_rcpt"/>
</dbReference>
<feature type="disulfide bond" evidence="14">
    <location>
        <begin position="308"/>
        <end position="363"/>
    </location>
</feature>
<reference evidence="17" key="1">
    <citation type="journal article" date="2012" name="Nature">
        <title>The oyster genome reveals stress adaptation and complexity of shell formation.</title>
        <authorList>
            <person name="Zhang G."/>
            <person name="Fang X."/>
            <person name="Guo X."/>
            <person name="Li L."/>
            <person name="Luo R."/>
            <person name="Xu F."/>
            <person name="Yang P."/>
            <person name="Zhang L."/>
            <person name="Wang X."/>
            <person name="Qi H."/>
            <person name="Xiong Z."/>
            <person name="Que H."/>
            <person name="Xie Y."/>
            <person name="Holland P.W."/>
            <person name="Paps J."/>
            <person name="Zhu Y."/>
            <person name="Wu F."/>
            <person name="Chen Y."/>
            <person name="Wang J."/>
            <person name="Peng C."/>
            <person name="Meng J."/>
            <person name="Yang L."/>
            <person name="Liu J."/>
            <person name="Wen B."/>
            <person name="Zhang N."/>
            <person name="Huang Z."/>
            <person name="Zhu Q."/>
            <person name="Feng Y."/>
            <person name="Mount A."/>
            <person name="Hedgecock D."/>
            <person name="Xu Z."/>
            <person name="Liu Y."/>
            <person name="Domazet-Loso T."/>
            <person name="Du Y."/>
            <person name="Sun X."/>
            <person name="Zhang S."/>
            <person name="Liu B."/>
            <person name="Cheng P."/>
            <person name="Jiang X."/>
            <person name="Li J."/>
            <person name="Fan D."/>
            <person name="Wang W."/>
            <person name="Fu W."/>
            <person name="Wang T."/>
            <person name="Wang B."/>
            <person name="Zhang J."/>
            <person name="Peng Z."/>
            <person name="Li Y."/>
            <person name="Li N."/>
            <person name="Wang J."/>
            <person name="Chen M."/>
            <person name="He Y."/>
            <person name="Tan F."/>
            <person name="Song X."/>
            <person name="Zheng Q."/>
            <person name="Huang R."/>
            <person name="Yang H."/>
            <person name="Du X."/>
            <person name="Chen L."/>
            <person name="Yang M."/>
            <person name="Gaffney P.M."/>
            <person name="Wang S."/>
            <person name="Luo L."/>
            <person name="She Z."/>
            <person name="Ming Y."/>
            <person name="Huang W."/>
            <person name="Zhang S."/>
            <person name="Huang B."/>
            <person name="Zhang Y."/>
            <person name="Qu T."/>
            <person name="Ni P."/>
            <person name="Miao G."/>
            <person name="Wang J."/>
            <person name="Wang Q."/>
            <person name="Steinberg C.E."/>
            <person name="Wang H."/>
            <person name="Li N."/>
            <person name="Qian L."/>
            <person name="Zhang G."/>
            <person name="Li Y."/>
            <person name="Yang H."/>
            <person name="Liu X."/>
            <person name="Wang J."/>
            <person name="Yin Y."/>
            <person name="Wang J."/>
        </authorList>
    </citation>
    <scope>NUCLEOTIDE SEQUENCE [LARGE SCALE GENOMIC DNA]</scope>
    <source>
        <strain evidence="17">05x7-T-G4-1.051#20</strain>
    </source>
</reference>
<dbReference type="InParanoid" id="K1PDJ4"/>
<keyword evidence="10" id="KW-1071">Ligand-gated ion channel</keyword>
<dbReference type="InterPro" id="IPR001320">
    <property type="entry name" value="Iontro_rcpt_C"/>
</dbReference>
<evidence type="ECO:0000256" key="5">
    <source>
        <dbReference type="ARBA" id="ARBA00022989"/>
    </source>
</evidence>